<feature type="compositionally biased region" description="Basic and acidic residues" evidence="1">
    <location>
        <begin position="139"/>
        <end position="160"/>
    </location>
</feature>
<name>A0A1J9QXK1_9EURO</name>
<dbReference type="GO" id="GO:0046983">
    <property type="term" value="F:protein dimerization activity"/>
    <property type="evidence" value="ECO:0007669"/>
    <property type="project" value="InterPro"/>
</dbReference>
<dbReference type="VEuPathDB" id="FungiDB:ACJ73_03675"/>
<evidence type="ECO:0000256" key="1">
    <source>
        <dbReference type="SAM" id="MobiDB-lite"/>
    </source>
</evidence>
<gene>
    <name evidence="2" type="ORF">ACJ73_03675</name>
</gene>
<dbReference type="GO" id="GO:0045944">
    <property type="term" value="P:positive regulation of transcription by RNA polymerase II"/>
    <property type="evidence" value="ECO:0007669"/>
    <property type="project" value="UniProtKB-ARBA"/>
</dbReference>
<keyword evidence="3" id="KW-1185">Reference proteome</keyword>
<dbReference type="GO" id="GO:0003677">
    <property type="term" value="F:DNA binding"/>
    <property type="evidence" value="ECO:0007669"/>
    <property type="project" value="InterPro"/>
</dbReference>
<dbReference type="InterPro" id="IPR036879">
    <property type="entry name" value="TF_MADSbox_sf"/>
</dbReference>
<dbReference type="EMBL" id="LGTZ01000456">
    <property type="protein sequence ID" value="OJD24963.1"/>
    <property type="molecule type" value="Genomic_DNA"/>
</dbReference>
<protein>
    <submittedName>
        <fullName evidence="2">Uncharacterized protein</fullName>
    </submittedName>
</protein>
<dbReference type="AlphaFoldDB" id="A0A1J9QXK1"/>
<dbReference type="OrthoDB" id="10356932at2759"/>
<sequence length="193" mass="22677">MKDFEGWGPRMGFCRITDLNRSHWNLIVAMANRWNITQEMPSQKISRVTKLCRSNNQSSLQQSRRRLKRTLVKKLWEYNIKCGSDVYLVIADHMGDDVVRFFTTKFMMDQQLAKAFPPSEISLNRHYPPPKRITSENYPKSEKRSRATEQGEHAMNRETQECYTPNECKPKQAVSQDIRHSSRESDHWAGLRA</sequence>
<dbReference type="Proteomes" id="UP000242791">
    <property type="component" value="Unassembled WGS sequence"/>
</dbReference>
<organism evidence="2 3">
    <name type="scientific">Blastomyces percursus</name>
    <dbReference type="NCBI Taxonomy" id="1658174"/>
    <lineage>
        <taxon>Eukaryota</taxon>
        <taxon>Fungi</taxon>
        <taxon>Dikarya</taxon>
        <taxon>Ascomycota</taxon>
        <taxon>Pezizomycotina</taxon>
        <taxon>Eurotiomycetes</taxon>
        <taxon>Eurotiomycetidae</taxon>
        <taxon>Onygenales</taxon>
        <taxon>Ajellomycetaceae</taxon>
        <taxon>Blastomyces</taxon>
    </lineage>
</organism>
<feature type="compositionally biased region" description="Basic and acidic residues" evidence="1">
    <location>
        <begin position="177"/>
        <end position="193"/>
    </location>
</feature>
<feature type="region of interest" description="Disordered" evidence="1">
    <location>
        <begin position="120"/>
        <end position="193"/>
    </location>
</feature>
<reference evidence="2 3" key="1">
    <citation type="submission" date="2015-08" db="EMBL/GenBank/DDBJ databases">
        <title>Emmonsia species relationships and genome sequence.</title>
        <authorList>
            <person name="Cuomo C.A."/>
            <person name="Schwartz I.S."/>
            <person name="Kenyon C."/>
            <person name="De Hoog G.S."/>
            <person name="Govender N.P."/>
            <person name="Botha A."/>
            <person name="Moreno L."/>
            <person name="De Vries M."/>
            <person name="Munoz J.F."/>
            <person name="Stielow J.B."/>
        </authorList>
    </citation>
    <scope>NUCLEOTIDE SEQUENCE [LARGE SCALE GENOMIC DNA]</scope>
    <source>
        <strain evidence="2 3">EI222</strain>
    </source>
</reference>
<comment type="caution">
    <text evidence="2">The sequence shown here is derived from an EMBL/GenBank/DDBJ whole genome shotgun (WGS) entry which is preliminary data.</text>
</comment>
<dbReference type="SUPFAM" id="SSF55455">
    <property type="entry name" value="SRF-like"/>
    <property type="match status" value="1"/>
</dbReference>
<accession>A0A1J9QXK1</accession>
<proteinExistence type="predicted"/>
<evidence type="ECO:0000313" key="3">
    <source>
        <dbReference type="Proteomes" id="UP000242791"/>
    </source>
</evidence>
<evidence type="ECO:0000313" key="2">
    <source>
        <dbReference type="EMBL" id="OJD24963.1"/>
    </source>
</evidence>